<sequence length="465" mass="52011">MFLLLHLVVLMGVKDFSLAEGATVPPLCPKGYFPCGNLTTCLPRAFHCDGVDDCGNGADEENCVLNQYPQRCDCKETELECVNAGLPSVPTVSSNVTLLCLTVKLFVICFVRILDDNPITRISQQLFTGLHSLFFLDLEGNGIKYVTNSTFLSCDALTVLYFKNFRYCSYAPHVRICMPLTDGISSCEDLLANDILRICVWVIAFITCFGNLFVIGMRSFIKAENTTHAMSIKILCCADCLMGVYLFFVGFFDIKYRGQYQKYALLWMESLQCRLMGVLAMLSSEVSVLLLTYLTLEKFLVIVFPFSNIHPGKRQTSAILTGIWIVGFLIAIIPFWNEDYFGNFYGKNGVCFPLYYDQTEDTGSKGYSLGIFLGVNLLAFLIIVFSYIIMFCSIQKTALQTSEVRNHIGREVAVANRFFFIVFSDAICWIPIFVIKILSLFRVEIPGTELAVLSDLDDVGGGSTV</sequence>
<keyword evidence="12" id="KW-0807">Transducer</keyword>
<dbReference type="PANTHER" id="PTHR24372">
    <property type="entry name" value="GLYCOPROTEIN HORMONE RECEPTOR"/>
    <property type="match status" value="1"/>
</dbReference>
<dbReference type="SMART" id="SM00192">
    <property type="entry name" value="LDLa"/>
    <property type="match status" value="1"/>
</dbReference>
<evidence type="ECO:0000256" key="14">
    <source>
        <dbReference type="SAM" id="Phobius"/>
    </source>
</evidence>
<evidence type="ECO:0000256" key="12">
    <source>
        <dbReference type="ARBA" id="ARBA00023224"/>
    </source>
</evidence>
<comment type="subcellular location">
    <subcellularLocation>
        <location evidence="1">Cell membrane</location>
        <topology evidence="1">Multi-pass membrane protein</topology>
    </subcellularLocation>
</comment>
<evidence type="ECO:0000256" key="5">
    <source>
        <dbReference type="ARBA" id="ARBA00022737"/>
    </source>
</evidence>
<dbReference type="GO" id="GO:0005886">
    <property type="term" value="C:plasma membrane"/>
    <property type="evidence" value="ECO:0007669"/>
    <property type="project" value="UniProtKB-SubCell"/>
</dbReference>
<dbReference type="PROSITE" id="PS50068">
    <property type="entry name" value="LDLRA_2"/>
    <property type="match status" value="1"/>
</dbReference>
<dbReference type="PROSITE" id="PS50262">
    <property type="entry name" value="G_PROTEIN_RECEP_F1_2"/>
    <property type="match status" value="1"/>
</dbReference>
<dbReference type="FunFam" id="4.10.400.10:FF:000014">
    <property type="entry name" value="Relaxin family peptide receptor 1"/>
    <property type="match status" value="1"/>
</dbReference>
<evidence type="ECO:0000313" key="17">
    <source>
        <dbReference type="EMBL" id="ELK18721.1"/>
    </source>
</evidence>
<gene>
    <name evidence="17" type="ORF">PAL_GLEAN10006786</name>
</gene>
<keyword evidence="7" id="KW-0297">G-protein coupled receptor</keyword>
<keyword evidence="6 14" id="KW-1133">Transmembrane helix</keyword>
<organism evidence="17 18">
    <name type="scientific">Pteropus alecto</name>
    <name type="common">Black flying fox</name>
    <dbReference type="NCBI Taxonomy" id="9402"/>
    <lineage>
        <taxon>Eukaryota</taxon>
        <taxon>Metazoa</taxon>
        <taxon>Chordata</taxon>
        <taxon>Craniata</taxon>
        <taxon>Vertebrata</taxon>
        <taxon>Euteleostomi</taxon>
        <taxon>Mammalia</taxon>
        <taxon>Eutheria</taxon>
        <taxon>Laurasiatheria</taxon>
        <taxon>Chiroptera</taxon>
        <taxon>Yinpterochiroptera</taxon>
        <taxon>Pteropodoidea</taxon>
        <taxon>Pteropodidae</taxon>
        <taxon>Pteropodinae</taxon>
        <taxon>Pteropus</taxon>
    </lineage>
</organism>
<keyword evidence="9 13" id="KW-1015">Disulfide bond</keyword>
<feature type="chain" id="PRO_5003969847" evidence="15">
    <location>
        <begin position="20"/>
        <end position="465"/>
    </location>
</feature>
<dbReference type="SUPFAM" id="SSF81321">
    <property type="entry name" value="Family A G protein-coupled receptor-like"/>
    <property type="match status" value="1"/>
</dbReference>
<feature type="transmembrane region" description="Helical" evidence="14">
    <location>
        <begin position="414"/>
        <end position="438"/>
    </location>
</feature>
<dbReference type="STRING" id="9402.L5L620"/>
<dbReference type="GO" id="GO:0007189">
    <property type="term" value="P:adenylate cyclase-activating G protein-coupled receptor signaling pathway"/>
    <property type="evidence" value="ECO:0007669"/>
    <property type="project" value="TreeGrafter"/>
</dbReference>
<dbReference type="FunCoup" id="L5L620">
    <property type="interactions" value="12"/>
</dbReference>
<keyword evidence="2" id="KW-1003">Cell membrane</keyword>
<evidence type="ECO:0000256" key="8">
    <source>
        <dbReference type="ARBA" id="ARBA00023136"/>
    </source>
</evidence>
<dbReference type="InterPro" id="IPR036055">
    <property type="entry name" value="LDL_receptor-like_sf"/>
</dbReference>
<keyword evidence="5" id="KW-0677">Repeat</keyword>
<dbReference type="PRINTS" id="PR00373">
    <property type="entry name" value="GLYCHORMONER"/>
</dbReference>
<feature type="transmembrane region" description="Helical" evidence="14">
    <location>
        <begin position="317"/>
        <end position="336"/>
    </location>
</feature>
<keyword evidence="10 17" id="KW-0675">Receptor</keyword>
<dbReference type="InterPro" id="IPR023415">
    <property type="entry name" value="LDLR_class-A_CS"/>
</dbReference>
<dbReference type="SUPFAM" id="SSF52058">
    <property type="entry name" value="L domain-like"/>
    <property type="match status" value="1"/>
</dbReference>
<feature type="disulfide bond" evidence="13">
    <location>
        <begin position="48"/>
        <end position="63"/>
    </location>
</feature>
<dbReference type="Pfam" id="PF00001">
    <property type="entry name" value="7tm_1"/>
    <property type="match status" value="1"/>
</dbReference>
<dbReference type="PANTHER" id="PTHR24372:SF72">
    <property type="entry name" value="RELAXIN RECEPTOR 2"/>
    <property type="match status" value="1"/>
</dbReference>
<keyword evidence="8 14" id="KW-0472">Membrane</keyword>
<dbReference type="EMBL" id="KB030306">
    <property type="protein sequence ID" value="ELK18721.1"/>
    <property type="molecule type" value="Genomic_DNA"/>
</dbReference>
<dbReference type="AlphaFoldDB" id="L5L620"/>
<keyword evidence="15" id="KW-0732">Signal</keyword>
<evidence type="ECO:0000256" key="11">
    <source>
        <dbReference type="ARBA" id="ARBA00023180"/>
    </source>
</evidence>
<dbReference type="GO" id="GO:0016500">
    <property type="term" value="F:protein-hormone receptor activity"/>
    <property type="evidence" value="ECO:0007669"/>
    <property type="project" value="InterPro"/>
</dbReference>
<evidence type="ECO:0000256" key="10">
    <source>
        <dbReference type="ARBA" id="ARBA00023170"/>
    </source>
</evidence>
<comment type="caution">
    <text evidence="13">Lacks conserved residue(s) required for the propagation of feature annotation.</text>
</comment>
<dbReference type="InterPro" id="IPR002172">
    <property type="entry name" value="LDrepeatLR_classA_rpt"/>
</dbReference>
<keyword evidence="3" id="KW-0433">Leucine-rich repeat</keyword>
<feature type="transmembrane region" description="Helical" evidence="14">
    <location>
        <begin position="371"/>
        <end position="394"/>
    </location>
</feature>
<evidence type="ECO:0000256" key="9">
    <source>
        <dbReference type="ARBA" id="ARBA00023157"/>
    </source>
</evidence>
<accession>L5L620</accession>
<evidence type="ECO:0000256" key="2">
    <source>
        <dbReference type="ARBA" id="ARBA00022475"/>
    </source>
</evidence>
<dbReference type="Gene3D" id="4.10.400.10">
    <property type="entry name" value="Low-density Lipoprotein Receptor"/>
    <property type="match status" value="1"/>
</dbReference>
<dbReference type="Pfam" id="PF00057">
    <property type="entry name" value="Ldl_recept_a"/>
    <property type="match status" value="1"/>
</dbReference>
<evidence type="ECO:0000256" key="13">
    <source>
        <dbReference type="PROSITE-ProRule" id="PRU00124"/>
    </source>
</evidence>
<keyword evidence="4 14" id="KW-0812">Transmembrane</keyword>
<dbReference type="FunFam" id="1.20.1070.10:FF:000023">
    <property type="entry name" value="Relaxin family peptide receptor 1"/>
    <property type="match status" value="1"/>
</dbReference>
<evidence type="ECO:0000259" key="16">
    <source>
        <dbReference type="PROSITE" id="PS50262"/>
    </source>
</evidence>
<protein>
    <submittedName>
        <fullName evidence="17">Relaxin receptor 2</fullName>
    </submittedName>
</protein>
<evidence type="ECO:0000256" key="4">
    <source>
        <dbReference type="ARBA" id="ARBA00022692"/>
    </source>
</evidence>
<reference evidence="18" key="1">
    <citation type="journal article" date="2013" name="Science">
        <title>Comparative analysis of bat genomes provides insight into the evolution of flight and immunity.</title>
        <authorList>
            <person name="Zhang G."/>
            <person name="Cowled C."/>
            <person name="Shi Z."/>
            <person name="Huang Z."/>
            <person name="Bishop-Lilly K.A."/>
            <person name="Fang X."/>
            <person name="Wynne J.W."/>
            <person name="Xiong Z."/>
            <person name="Baker M.L."/>
            <person name="Zhao W."/>
            <person name="Tachedjian M."/>
            <person name="Zhu Y."/>
            <person name="Zhou P."/>
            <person name="Jiang X."/>
            <person name="Ng J."/>
            <person name="Yang L."/>
            <person name="Wu L."/>
            <person name="Xiao J."/>
            <person name="Feng Y."/>
            <person name="Chen Y."/>
            <person name="Sun X."/>
            <person name="Zhang Y."/>
            <person name="Marsh G.A."/>
            <person name="Crameri G."/>
            <person name="Broder C.C."/>
            <person name="Frey K.G."/>
            <person name="Wang L.F."/>
            <person name="Wang J."/>
        </authorList>
    </citation>
    <scope>NUCLEOTIDE SEQUENCE [LARGE SCALE GENOMIC DNA]</scope>
</reference>
<dbReference type="Gene3D" id="3.80.10.10">
    <property type="entry name" value="Ribonuclease Inhibitor"/>
    <property type="match status" value="1"/>
</dbReference>
<dbReference type="PROSITE" id="PS01209">
    <property type="entry name" value="LDLRA_1"/>
    <property type="match status" value="1"/>
</dbReference>
<dbReference type="SUPFAM" id="SSF57424">
    <property type="entry name" value="LDL receptor-like module"/>
    <property type="match status" value="1"/>
</dbReference>
<dbReference type="Proteomes" id="UP000010552">
    <property type="component" value="Unassembled WGS sequence"/>
</dbReference>
<evidence type="ECO:0000256" key="3">
    <source>
        <dbReference type="ARBA" id="ARBA00022614"/>
    </source>
</evidence>
<evidence type="ECO:0000256" key="1">
    <source>
        <dbReference type="ARBA" id="ARBA00004651"/>
    </source>
</evidence>
<dbReference type="InterPro" id="IPR002131">
    <property type="entry name" value="Gphrmn_rcpt_fam"/>
</dbReference>
<feature type="signal peptide" evidence="15">
    <location>
        <begin position="1"/>
        <end position="19"/>
    </location>
</feature>
<keyword evidence="11" id="KW-0325">Glycoprotein</keyword>
<dbReference type="InParanoid" id="L5L620"/>
<dbReference type="GO" id="GO:0008528">
    <property type="term" value="F:G protein-coupled peptide receptor activity"/>
    <property type="evidence" value="ECO:0007669"/>
    <property type="project" value="TreeGrafter"/>
</dbReference>
<evidence type="ECO:0000256" key="7">
    <source>
        <dbReference type="ARBA" id="ARBA00023040"/>
    </source>
</evidence>
<dbReference type="InterPro" id="IPR032675">
    <property type="entry name" value="LRR_dom_sf"/>
</dbReference>
<dbReference type="PRINTS" id="PR00237">
    <property type="entry name" value="GPCRRHODOPSN"/>
</dbReference>
<dbReference type="GO" id="GO:0009755">
    <property type="term" value="P:hormone-mediated signaling pathway"/>
    <property type="evidence" value="ECO:0007669"/>
    <property type="project" value="TreeGrafter"/>
</dbReference>
<dbReference type="InterPro" id="IPR017452">
    <property type="entry name" value="GPCR_Rhodpsn_7TM"/>
</dbReference>
<evidence type="ECO:0000256" key="15">
    <source>
        <dbReference type="SAM" id="SignalP"/>
    </source>
</evidence>
<proteinExistence type="predicted"/>
<name>L5L620_PTEAL</name>
<evidence type="ECO:0000256" key="6">
    <source>
        <dbReference type="ARBA" id="ARBA00022989"/>
    </source>
</evidence>
<feature type="domain" description="G-protein coupled receptors family 1 profile" evidence="16">
    <location>
        <begin position="210"/>
        <end position="465"/>
    </location>
</feature>
<dbReference type="CDD" id="cd00112">
    <property type="entry name" value="LDLa"/>
    <property type="match status" value="1"/>
</dbReference>
<feature type="transmembrane region" description="Helical" evidence="14">
    <location>
        <begin position="274"/>
        <end position="296"/>
    </location>
</feature>
<feature type="transmembrane region" description="Helical" evidence="14">
    <location>
        <begin position="234"/>
        <end position="254"/>
    </location>
</feature>
<keyword evidence="18" id="KW-1185">Reference proteome</keyword>
<evidence type="ECO:0000313" key="18">
    <source>
        <dbReference type="Proteomes" id="UP000010552"/>
    </source>
</evidence>
<dbReference type="Gene3D" id="1.20.1070.10">
    <property type="entry name" value="Rhodopsin 7-helix transmembrane proteins"/>
    <property type="match status" value="1"/>
</dbReference>
<feature type="transmembrane region" description="Helical" evidence="14">
    <location>
        <begin position="195"/>
        <end position="214"/>
    </location>
</feature>
<dbReference type="InterPro" id="IPR000276">
    <property type="entry name" value="GPCR_Rhodpsn"/>
</dbReference>